<dbReference type="GO" id="GO:0022857">
    <property type="term" value="F:transmembrane transporter activity"/>
    <property type="evidence" value="ECO:0007669"/>
    <property type="project" value="InterPro"/>
</dbReference>
<evidence type="ECO:0000313" key="11">
    <source>
        <dbReference type="EMBL" id="JAP98624.1"/>
    </source>
</evidence>
<gene>
    <name evidence="10" type="primary">Tret1_134</name>
    <name evidence="11" type="synonym">Tret1_58</name>
    <name evidence="12" type="synonym">Tret1_64</name>
    <name evidence="10" type="ORF">CM83_30349</name>
    <name evidence="11" type="ORF">g.64099</name>
    <name evidence="12" type="ORF">g.64100</name>
</gene>
<evidence type="ECO:0000256" key="7">
    <source>
        <dbReference type="ARBA" id="ARBA00023136"/>
    </source>
</evidence>
<dbReference type="PROSITE" id="PS50850">
    <property type="entry name" value="MFS"/>
    <property type="match status" value="1"/>
</dbReference>
<proteinExistence type="predicted"/>
<feature type="transmembrane region" description="Helical" evidence="8">
    <location>
        <begin position="178"/>
        <end position="200"/>
    </location>
</feature>
<dbReference type="InterPro" id="IPR050549">
    <property type="entry name" value="MFS_Trehalose_Transporter"/>
</dbReference>
<keyword evidence="2" id="KW-0813">Transport</keyword>
<feature type="domain" description="Major facilitator superfamily (MFS) profile" evidence="9">
    <location>
        <begin position="49"/>
        <end position="467"/>
    </location>
</feature>
<dbReference type="EMBL" id="GBHO01027988">
    <property type="protein sequence ID" value="JAG15616.1"/>
    <property type="molecule type" value="Transcribed_RNA"/>
</dbReference>
<keyword evidence="5 8" id="KW-0812">Transmembrane</keyword>
<evidence type="ECO:0000256" key="3">
    <source>
        <dbReference type="ARBA" id="ARBA00022475"/>
    </source>
</evidence>
<organism evidence="10">
    <name type="scientific">Lygus hesperus</name>
    <name type="common">Western plant bug</name>
    <dbReference type="NCBI Taxonomy" id="30085"/>
    <lineage>
        <taxon>Eukaryota</taxon>
        <taxon>Metazoa</taxon>
        <taxon>Ecdysozoa</taxon>
        <taxon>Arthropoda</taxon>
        <taxon>Hexapoda</taxon>
        <taxon>Insecta</taxon>
        <taxon>Pterygota</taxon>
        <taxon>Neoptera</taxon>
        <taxon>Paraneoptera</taxon>
        <taxon>Hemiptera</taxon>
        <taxon>Heteroptera</taxon>
        <taxon>Panheteroptera</taxon>
        <taxon>Cimicomorpha</taxon>
        <taxon>Miridae</taxon>
        <taxon>Mirini</taxon>
        <taxon>Lygus</taxon>
    </lineage>
</organism>
<dbReference type="InterPro" id="IPR005828">
    <property type="entry name" value="MFS_sugar_transport-like"/>
</dbReference>
<dbReference type="EMBL" id="GDHC01016948">
    <property type="protein sequence ID" value="JAQ01681.1"/>
    <property type="molecule type" value="Transcribed_RNA"/>
</dbReference>
<name>A0A0A9X7N3_LYGHE</name>
<keyword evidence="6 8" id="KW-1133">Transmembrane helix</keyword>
<reference evidence="10" key="1">
    <citation type="journal article" date="2014" name="PLoS ONE">
        <title>Transcriptome-Based Identification of ABC Transporters in the Western Tarnished Plant Bug Lygus hesperus.</title>
        <authorList>
            <person name="Hull J.J."/>
            <person name="Chaney K."/>
            <person name="Geib S.M."/>
            <person name="Fabrick J.A."/>
            <person name="Brent C.S."/>
            <person name="Walsh D."/>
            <person name="Lavine L.C."/>
        </authorList>
    </citation>
    <scope>NUCLEOTIDE SEQUENCE</scope>
</reference>
<dbReference type="EMBL" id="GDHC01020004">
    <property type="protein sequence ID" value="JAP98624.1"/>
    <property type="molecule type" value="Transcribed_RNA"/>
</dbReference>
<reference evidence="11" key="3">
    <citation type="journal article" date="2016" name="Gigascience">
        <title>De novo construction of an expanded transcriptome assembly for the western tarnished plant bug, Lygus hesperus.</title>
        <authorList>
            <person name="Tassone E.E."/>
            <person name="Geib S.M."/>
            <person name="Hall B."/>
            <person name="Fabrick J.A."/>
            <person name="Brent C.S."/>
            <person name="Hull J.J."/>
        </authorList>
    </citation>
    <scope>NUCLEOTIDE SEQUENCE</scope>
</reference>
<feature type="transmembrane region" description="Helical" evidence="8">
    <location>
        <begin position="58"/>
        <end position="77"/>
    </location>
</feature>
<feature type="transmembrane region" description="Helical" evidence="8">
    <location>
        <begin position="327"/>
        <end position="346"/>
    </location>
</feature>
<sequence>GNGLVVVIRVQRRICIRIKTRLRGTCTMGKKEEEEKPPVSNLRRMLPQILAVTAKNTLLLNFGLSIAFPTIVIPALQKSDPDILLTKDQISWFGSLYFVTIPFGCLASGPLTHKFGRRTMMLVLCAPFAAAWLVFYWASTPGMLFIALILHGFINGLMESPVLTYVGEVCEPGVRGPLASTTTLAALIGVSLQLLLANFFDWKNLALLNAVAPVLSFIALFAIPESPHWLAGQDRIKDVERSLMWLRGWVPSSHVKKEVELLQTNNNTATAESPFKVTLYKEPTFYKPFALVSFTFFVGHFGGMSTLQTYAVSIYGSIKSPLPPLQATAIGGFIQFAGSLFCVLVLPFVGRRLLAISCTLLTAALLMVLVAVDEGWAAMLCLLGSVFLINTCSKVIPWVLIGEVFTSDVRSVASGMVTCLGYFLGFVVNYSWLWCLDVFGLRAMFISYATVSLLGTIVYYFMLPETEGRTLEEVQAHFRGELDLTDVNYCRHRRKADQPDGEVNAAYSPDV</sequence>
<dbReference type="Gene3D" id="1.20.1250.20">
    <property type="entry name" value="MFS general substrate transporter like domains"/>
    <property type="match status" value="1"/>
</dbReference>
<feature type="transmembrane region" description="Helical" evidence="8">
    <location>
        <begin position="353"/>
        <end position="371"/>
    </location>
</feature>
<evidence type="ECO:0000256" key="1">
    <source>
        <dbReference type="ARBA" id="ARBA00004651"/>
    </source>
</evidence>
<dbReference type="PANTHER" id="PTHR48021">
    <property type="match status" value="1"/>
</dbReference>
<dbReference type="FunFam" id="1.20.1250.20:FF:000218">
    <property type="entry name" value="facilitated trehalose transporter Tret1"/>
    <property type="match status" value="1"/>
</dbReference>
<feature type="transmembrane region" description="Helical" evidence="8">
    <location>
        <begin position="89"/>
        <end position="107"/>
    </location>
</feature>
<evidence type="ECO:0000256" key="5">
    <source>
        <dbReference type="ARBA" id="ARBA00022692"/>
    </source>
</evidence>
<dbReference type="PROSITE" id="PS00217">
    <property type="entry name" value="SUGAR_TRANSPORT_2"/>
    <property type="match status" value="1"/>
</dbReference>
<reference evidence="10" key="2">
    <citation type="submission" date="2014-07" db="EMBL/GenBank/DDBJ databases">
        <authorList>
            <person name="Hull J."/>
        </authorList>
    </citation>
    <scope>NUCLEOTIDE SEQUENCE</scope>
</reference>
<keyword evidence="3" id="KW-1003">Cell membrane</keyword>
<dbReference type="InterPro" id="IPR005829">
    <property type="entry name" value="Sugar_transporter_CS"/>
</dbReference>
<feature type="transmembrane region" description="Helical" evidence="8">
    <location>
        <begin position="377"/>
        <end position="400"/>
    </location>
</feature>
<evidence type="ECO:0000256" key="8">
    <source>
        <dbReference type="SAM" id="Phobius"/>
    </source>
</evidence>
<feature type="transmembrane region" description="Helical" evidence="8">
    <location>
        <begin position="206"/>
        <end position="223"/>
    </location>
</feature>
<evidence type="ECO:0000256" key="2">
    <source>
        <dbReference type="ARBA" id="ARBA00022448"/>
    </source>
</evidence>
<feature type="non-terminal residue" evidence="10">
    <location>
        <position position="1"/>
    </location>
</feature>
<protein>
    <submittedName>
        <fullName evidence="10">Facilitated trehalose transporter Tret1</fullName>
    </submittedName>
</protein>
<evidence type="ECO:0000313" key="10">
    <source>
        <dbReference type="EMBL" id="JAG15616.1"/>
    </source>
</evidence>
<evidence type="ECO:0000313" key="12">
    <source>
        <dbReference type="EMBL" id="JAQ01681.1"/>
    </source>
</evidence>
<dbReference type="SUPFAM" id="SSF103473">
    <property type="entry name" value="MFS general substrate transporter"/>
    <property type="match status" value="1"/>
</dbReference>
<keyword evidence="4" id="KW-0762">Sugar transport</keyword>
<dbReference type="PANTHER" id="PTHR48021:SF39">
    <property type="entry name" value="MAJOR FACILITATOR SUPERFAMILY (MFS) PROFILE DOMAIN-CONTAINING PROTEIN"/>
    <property type="match status" value="1"/>
</dbReference>
<evidence type="ECO:0000256" key="6">
    <source>
        <dbReference type="ARBA" id="ARBA00022989"/>
    </source>
</evidence>
<dbReference type="InterPro" id="IPR020846">
    <property type="entry name" value="MFS_dom"/>
</dbReference>
<keyword evidence="7 8" id="KW-0472">Membrane</keyword>
<feature type="transmembrane region" description="Helical" evidence="8">
    <location>
        <begin position="289"/>
        <end position="307"/>
    </location>
</feature>
<feature type="transmembrane region" description="Helical" evidence="8">
    <location>
        <begin position="412"/>
        <end position="433"/>
    </location>
</feature>
<dbReference type="GO" id="GO:0005886">
    <property type="term" value="C:plasma membrane"/>
    <property type="evidence" value="ECO:0007669"/>
    <property type="project" value="UniProtKB-SubCell"/>
</dbReference>
<dbReference type="InterPro" id="IPR036259">
    <property type="entry name" value="MFS_trans_sf"/>
</dbReference>
<evidence type="ECO:0000259" key="9">
    <source>
        <dbReference type="PROSITE" id="PS50850"/>
    </source>
</evidence>
<feature type="transmembrane region" description="Helical" evidence="8">
    <location>
        <begin position="439"/>
        <end position="461"/>
    </location>
</feature>
<comment type="subcellular location">
    <subcellularLocation>
        <location evidence="1">Cell membrane</location>
        <topology evidence="1">Multi-pass membrane protein</topology>
    </subcellularLocation>
</comment>
<dbReference type="AlphaFoldDB" id="A0A0A9X7N3"/>
<accession>A0A0A9X7N3</accession>
<evidence type="ECO:0000256" key="4">
    <source>
        <dbReference type="ARBA" id="ARBA00022597"/>
    </source>
</evidence>
<dbReference type="Pfam" id="PF00083">
    <property type="entry name" value="Sugar_tr"/>
    <property type="match status" value="1"/>
</dbReference>